<keyword evidence="2" id="KW-0813">Transport</keyword>
<feature type="transmembrane region" description="Helical" evidence="6">
    <location>
        <begin position="62"/>
        <end position="81"/>
    </location>
</feature>
<evidence type="ECO:0000256" key="4">
    <source>
        <dbReference type="ARBA" id="ARBA00022989"/>
    </source>
</evidence>
<dbReference type="RefSeq" id="WP_235295123.1">
    <property type="nucleotide sequence ID" value="NZ_BSOH01000012.1"/>
</dbReference>
<dbReference type="InterPro" id="IPR050495">
    <property type="entry name" value="ATG22/LtaA_families"/>
</dbReference>
<dbReference type="PROSITE" id="PS50850">
    <property type="entry name" value="MFS"/>
    <property type="match status" value="1"/>
</dbReference>
<evidence type="ECO:0000256" key="1">
    <source>
        <dbReference type="ARBA" id="ARBA00004127"/>
    </source>
</evidence>
<dbReference type="GO" id="GO:0012505">
    <property type="term" value="C:endomembrane system"/>
    <property type="evidence" value="ECO:0007669"/>
    <property type="project" value="UniProtKB-SubCell"/>
</dbReference>
<feature type="transmembrane region" description="Helical" evidence="6">
    <location>
        <begin position="93"/>
        <end position="113"/>
    </location>
</feature>
<feature type="transmembrane region" description="Helical" evidence="6">
    <location>
        <begin position="281"/>
        <end position="301"/>
    </location>
</feature>
<keyword evidence="9" id="KW-1185">Reference proteome</keyword>
<name>A0AA37WE06_9BACT</name>
<evidence type="ECO:0000313" key="8">
    <source>
        <dbReference type="EMBL" id="GLR17473.1"/>
    </source>
</evidence>
<dbReference type="InterPro" id="IPR020846">
    <property type="entry name" value="MFS_dom"/>
</dbReference>
<reference evidence="8" key="1">
    <citation type="journal article" date="2014" name="Int. J. Syst. Evol. Microbiol.">
        <title>Complete genome sequence of Corynebacterium casei LMG S-19264T (=DSM 44701T), isolated from a smear-ripened cheese.</title>
        <authorList>
            <consortium name="US DOE Joint Genome Institute (JGI-PGF)"/>
            <person name="Walter F."/>
            <person name="Albersmeier A."/>
            <person name="Kalinowski J."/>
            <person name="Ruckert C."/>
        </authorList>
    </citation>
    <scope>NUCLEOTIDE SEQUENCE</scope>
    <source>
        <strain evidence="8">NBRC 108769</strain>
    </source>
</reference>
<feature type="transmembrane region" description="Helical" evidence="6">
    <location>
        <begin position="313"/>
        <end position="332"/>
    </location>
</feature>
<feature type="transmembrane region" description="Helical" evidence="6">
    <location>
        <begin position="21"/>
        <end position="42"/>
    </location>
</feature>
<keyword evidence="5 6" id="KW-0472">Membrane</keyword>
<feature type="transmembrane region" description="Helical" evidence="6">
    <location>
        <begin position="402"/>
        <end position="424"/>
    </location>
</feature>
<dbReference type="Pfam" id="PF11700">
    <property type="entry name" value="ATG22"/>
    <property type="match status" value="1"/>
</dbReference>
<dbReference type="AlphaFoldDB" id="A0AA37WE06"/>
<feature type="transmembrane region" description="Helical" evidence="6">
    <location>
        <begin position="160"/>
        <end position="179"/>
    </location>
</feature>
<comment type="caution">
    <text evidence="8">The sequence shown here is derived from an EMBL/GenBank/DDBJ whole genome shotgun (WGS) entry which is preliminary data.</text>
</comment>
<dbReference type="Proteomes" id="UP001156666">
    <property type="component" value="Unassembled WGS sequence"/>
</dbReference>
<accession>A0AA37WE06</accession>
<feature type="transmembrane region" description="Helical" evidence="6">
    <location>
        <begin position="338"/>
        <end position="356"/>
    </location>
</feature>
<evidence type="ECO:0000256" key="6">
    <source>
        <dbReference type="SAM" id="Phobius"/>
    </source>
</evidence>
<feature type="transmembrane region" description="Helical" evidence="6">
    <location>
        <begin position="248"/>
        <end position="269"/>
    </location>
</feature>
<evidence type="ECO:0000256" key="3">
    <source>
        <dbReference type="ARBA" id="ARBA00022692"/>
    </source>
</evidence>
<evidence type="ECO:0000256" key="5">
    <source>
        <dbReference type="ARBA" id="ARBA00023136"/>
    </source>
</evidence>
<reference evidence="8" key="2">
    <citation type="submission" date="2023-01" db="EMBL/GenBank/DDBJ databases">
        <title>Draft genome sequence of Portibacter lacus strain NBRC 108769.</title>
        <authorList>
            <person name="Sun Q."/>
            <person name="Mori K."/>
        </authorList>
    </citation>
    <scope>NUCLEOTIDE SEQUENCE</scope>
    <source>
        <strain evidence="8">NBRC 108769</strain>
    </source>
</reference>
<feature type="transmembrane region" description="Helical" evidence="6">
    <location>
        <begin position="119"/>
        <end position="139"/>
    </location>
</feature>
<keyword evidence="3 6" id="KW-0812">Transmembrane</keyword>
<keyword evidence="4 6" id="KW-1133">Transmembrane helix</keyword>
<evidence type="ECO:0000313" key="9">
    <source>
        <dbReference type="Proteomes" id="UP001156666"/>
    </source>
</evidence>
<protein>
    <submittedName>
        <fullName evidence="8">MFS transporter</fullName>
    </submittedName>
</protein>
<dbReference type="PANTHER" id="PTHR23519:SF1">
    <property type="entry name" value="AUTOPHAGY-RELATED PROTEIN 22"/>
    <property type="match status" value="1"/>
</dbReference>
<dbReference type="EMBL" id="BSOH01000012">
    <property type="protein sequence ID" value="GLR17473.1"/>
    <property type="molecule type" value="Genomic_DNA"/>
</dbReference>
<proteinExistence type="predicted"/>
<sequence>MTAVSSTIKVNDKKTINGWAIYDWANSAYFLVISTAIFPAYFLSNTPEIVSLLGMEMTNSSLYSYAVSFSYIVIVLLSPLLSGIADFGNKRMYFLKLFTIFGSLACIALYFFAGVGQMWLGVTAFILATIGCAGGIVFYNAYLPEIVTEDRFDAVSAKGYSFGYIGSVLLLVMILVLAMKPDWFGITSETLPYRIGFVMVGLWWIGFAQITFKRLPGSGLGKITKEMMSKGVGEIKGVYQKLKQQPNILRFLTSFFFYSAGVQTVIYLASAFGSKELGFDTINLITVILILQFLAMIGAYLFAQVSKRIGNKWALIIMNTIWIAICFAAFFVVSHMQFYVIAGFVGLVMGGIQSLSRSTYSKMVDENKEDLTSYFSFYDIVYKLSVVVGTFVFGLIEHLTSNMRYSILGLAIFFIIGILLLTTVKVKFKAA</sequence>
<gene>
    <name evidence="8" type="ORF">GCM10007940_20880</name>
</gene>
<dbReference type="InterPro" id="IPR036259">
    <property type="entry name" value="MFS_trans_sf"/>
</dbReference>
<evidence type="ECO:0000259" key="7">
    <source>
        <dbReference type="PROSITE" id="PS50850"/>
    </source>
</evidence>
<organism evidence="8 9">
    <name type="scientific">Portibacter lacus</name>
    <dbReference type="NCBI Taxonomy" id="1099794"/>
    <lineage>
        <taxon>Bacteria</taxon>
        <taxon>Pseudomonadati</taxon>
        <taxon>Bacteroidota</taxon>
        <taxon>Saprospiria</taxon>
        <taxon>Saprospirales</taxon>
        <taxon>Haliscomenobacteraceae</taxon>
        <taxon>Portibacter</taxon>
    </lineage>
</organism>
<feature type="transmembrane region" description="Helical" evidence="6">
    <location>
        <begin position="191"/>
        <end position="212"/>
    </location>
</feature>
<dbReference type="GO" id="GO:0022857">
    <property type="term" value="F:transmembrane transporter activity"/>
    <property type="evidence" value="ECO:0007669"/>
    <property type="project" value="InterPro"/>
</dbReference>
<dbReference type="Gene3D" id="1.20.1250.20">
    <property type="entry name" value="MFS general substrate transporter like domains"/>
    <property type="match status" value="1"/>
</dbReference>
<dbReference type="SUPFAM" id="SSF103473">
    <property type="entry name" value="MFS general substrate transporter"/>
    <property type="match status" value="1"/>
</dbReference>
<feature type="domain" description="Major facilitator superfamily (MFS) profile" evidence="7">
    <location>
        <begin position="247"/>
        <end position="431"/>
    </location>
</feature>
<dbReference type="PANTHER" id="PTHR23519">
    <property type="entry name" value="AUTOPHAGY-RELATED PROTEIN 22"/>
    <property type="match status" value="1"/>
</dbReference>
<evidence type="ECO:0000256" key="2">
    <source>
        <dbReference type="ARBA" id="ARBA00022448"/>
    </source>
</evidence>
<dbReference type="InterPro" id="IPR024671">
    <property type="entry name" value="Atg22-like"/>
</dbReference>
<comment type="subcellular location">
    <subcellularLocation>
        <location evidence="1">Endomembrane system</location>
        <topology evidence="1">Multi-pass membrane protein</topology>
    </subcellularLocation>
</comment>
<feature type="transmembrane region" description="Helical" evidence="6">
    <location>
        <begin position="377"/>
        <end position="396"/>
    </location>
</feature>